<dbReference type="InterPro" id="IPR017853">
    <property type="entry name" value="GH"/>
</dbReference>
<keyword evidence="5" id="KW-0326">Glycosidase</keyword>
<dbReference type="EC" id="3.2.1.21" evidence="3"/>
<keyword evidence="9" id="KW-1185">Reference proteome</keyword>
<dbReference type="AlphaFoldDB" id="A0A8H6T2C9"/>
<dbReference type="Gene3D" id="2.60.120.380">
    <property type="match status" value="1"/>
</dbReference>
<dbReference type="Pfam" id="PF01915">
    <property type="entry name" value="Glyco_hydro_3_C"/>
    <property type="match status" value="1"/>
</dbReference>
<feature type="signal peptide" evidence="6">
    <location>
        <begin position="1"/>
        <end position="19"/>
    </location>
</feature>
<organism evidence="8 9">
    <name type="scientific">Mycena indigotica</name>
    <dbReference type="NCBI Taxonomy" id="2126181"/>
    <lineage>
        <taxon>Eukaryota</taxon>
        <taxon>Fungi</taxon>
        <taxon>Dikarya</taxon>
        <taxon>Basidiomycota</taxon>
        <taxon>Agaricomycotina</taxon>
        <taxon>Agaricomycetes</taxon>
        <taxon>Agaricomycetidae</taxon>
        <taxon>Agaricales</taxon>
        <taxon>Marasmiineae</taxon>
        <taxon>Mycenaceae</taxon>
        <taxon>Mycena</taxon>
    </lineage>
</organism>
<evidence type="ECO:0000256" key="2">
    <source>
        <dbReference type="ARBA" id="ARBA00005336"/>
    </source>
</evidence>
<dbReference type="PANTHER" id="PTHR42715:SF10">
    <property type="entry name" value="BETA-GLUCOSIDASE"/>
    <property type="match status" value="1"/>
</dbReference>
<dbReference type="InterPro" id="IPR036881">
    <property type="entry name" value="Glyco_hydro_3_C_sf"/>
</dbReference>
<comment type="caution">
    <text evidence="8">The sequence shown here is derived from an EMBL/GenBank/DDBJ whole genome shotgun (WGS) entry which is preliminary data.</text>
</comment>
<dbReference type="Pfam" id="PF14310">
    <property type="entry name" value="Fn3-like"/>
    <property type="match status" value="1"/>
</dbReference>
<protein>
    <recommendedName>
        <fullName evidence="3">beta-glucosidase</fullName>
        <ecNumber evidence="3">3.2.1.21</ecNumber>
    </recommendedName>
</protein>
<dbReference type="InterPro" id="IPR036962">
    <property type="entry name" value="Glyco_hydro_3_N_sf"/>
</dbReference>
<feature type="chain" id="PRO_5034152090" description="beta-glucosidase" evidence="6">
    <location>
        <begin position="20"/>
        <end position="873"/>
    </location>
</feature>
<dbReference type="InterPro" id="IPR001764">
    <property type="entry name" value="Glyco_hydro_3_N"/>
</dbReference>
<dbReference type="SUPFAM" id="SSF52279">
    <property type="entry name" value="Beta-D-glucan exohydrolase, C-terminal domain"/>
    <property type="match status" value="1"/>
</dbReference>
<evidence type="ECO:0000256" key="1">
    <source>
        <dbReference type="ARBA" id="ARBA00000448"/>
    </source>
</evidence>
<dbReference type="GO" id="GO:0008422">
    <property type="term" value="F:beta-glucosidase activity"/>
    <property type="evidence" value="ECO:0007669"/>
    <property type="project" value="UniProtKB-EC"/>
</dbReference>
<evidence type="ECO:0000256" key="5">
    <source>
        <dbReference type="ARBA" id="ARBA00023295"/>
    </source>
</evidence>
<dbReference type="EMBL" id="JACAZF010000003">
    <property type="protein sequence ID" value="KAF7309713.1"/>
    <property type="molecule type" value="Genomic_DNA"/>
</dbReference>
<evidence type="ECO:0000256" key="6">
    <source>
        <dbReference type="SAM" id="SignalP"/>
    </source>
</evidence>
<evidence type="ECO:0000313" key="9">
    <source>
        <dbReference type="Proteomes" id="UP000636479"/>
    </source>
</evidence>
<name>A0A8H6T2C9_9AGAR</name>
<dbReference type="Pfam" id="PF00933">
    <property type="entry name" value="Glyco_hydro_3"/>
    <property type="match status" value="1"/>
</dbReference>
<evidence type="ECO:0000256" key="3">
    <source>
        <dbReference type="ARBA" id="ARBA00012744"/>
    </source>
</evidence>
<dbReference type="SMART" id="SM01217">
    <property type="entry name" value="Fn3_like"/>
    <property type="match status" value="1"/>
</dbReference>
<dbReference type="SUPFAM" id="SSF51445">
    <property type="entry name" value="(Trans)glycosidases"/>
    <property type="match status" value="1"/>
</dbReference>
<dbReference type="InterPro" id="IPR026891">
    <property type="entry name" value="Fn3-like"/>
</dbReference>
<keyword evidence="4" id="KW-0378">Hydrolase</keyword>
<keyword evidence="6" id="KW-0732">Signal</keyword>
<dbReference type="Gene3D" id="3.40.50.1700">
    <property type="entry name" value="Glycoside hydrolase family 3 C-terminal domain"/>
    <property type="match status" value="1"/>
</dbReference>
<comment type="catalytic activity">
    <reaction evidence="1">
        <text>Hydrolysis of terminal, non-reducing beta-D-glucosyl residues with release of beta-D-glucose.</text>
        <dbReference type="EC" id="3.2.1.21"/>
    </reaction>
</comment>
<dbReference type="Gene3D" id="3.20.20.300">
    <property type="entry name" value="Glycoside hydrolase, family 3, N-terminal domain"/>
    <property type="match status" value="1"/>
</dbReference>
<proteinExistence type="inferred from homology"/>
<dbReference type="Proteomes" id="UP000636479">
    <property type="component" value="Unassembled WGS sequence"/>
</dbReference>
<reference evidence="8" key="1">
    <citation type="submission" date="2020-05" db="EMBL/GenBank/DDBJ databases">
        <title>Mycena genomes resolve the evolution of fungal bioluminescence.</title>
        <authorList>
            <person name="Tsai I.J."/>
        </authorList>
    </citation>
    <scope>NUCLEOTIDE SEQUENCE</scope>
    <source>
        <strain evidence="8">171206Taipei</strain>
    </source>
</reference>
<dbReference type="GeneID" id="59342794"/>
<dbReference type="RefSeq" id="XP_037223163.1">
    <property type="nucleotide sequence ID" value="XM_037360278.1"/>
</dbReference>
<sequence>MYLILIVVILGAFHTCVISQNVSQASIEVPWRTNNSRVNNLVEELLPEEKIALVHHTYYTGTQVFAGYILSSKRLGIPTLQMADGEAGVGAVNGATAIPTQLNLAATFSRRLAYAHGSVAGKEARLLNVSILLAPRVNILRDPFDGSFAQGYSEDPYLNAQLGVEAVKGIQDTGTMANAKQFGPSSTGASNGDANSQVDLQVLHELYWSPHEALVKAGVASVMCSYSQVNGIPSCSCNEGLNSTLRGDFGFEGIVMSDWGATHSTQASIIAGLDLEMGSMTYYTDSLYNDIYGFKNLSESYLNRAVHRVLSTYDRFGILEGRGPQRNSTDLLLLSNPIPDEILQEHEEIAYTIAVQSGVLLKNHGVLPLSRKHIGVIGPTGFQLTNGAERLTERAYGRDIRKVPPLAALKQRAPQLTISSSVGLDLHGRLIPSSALRTLDGQPGLSRIMLELPQAKPSIDATISFSSTSALPANTSYAWTGQLLANEAGHYRVSIQRNYPLTSGRVNDSDFLNPSLGSVDTLVINGTEFTGYRIPLDGGARPLSSAVSTLDGWDENGANVYLQQGWHNITLNVPALFHLPTEVRLHWVTPGQREVNVQAAIKLAKEVDVPVVFAYSMTPAEVGMQLMSGFNDLISRVAAANPNTVVVLNNGDPVVMPWLDSVAGLLWMGHPGQEGGFATADLLLGRKNPQGRLPVTYPKSSSTSLTRNPLFPDRVSTTSGTAIFDEGLNVGYRYYLYTNTSVLFPFGYGLSYTSFQYNRLSIKQTSDAQFAVSFFVKNTGNRAGGDVPQLYIGPPTNSTSAYPGIKFAATALVNFDTVELSAGMSQAVHFTVLPRQLSFWNQTDRSWMVARGSRKIWLGVDAQTPVLVGIIHV</sequence>
<feature type="domain" description="Fibronectin type III-like" evidence="7">
    <location>
        <begin position="786"/>
        <end position="862"/>
    </location>
</feature>
<accession>A0A8H6T2C9</accession>
<evidence type="ECO:0000313" key="8">
    <source>
        <dbReference type="EMBL" id="KAF7309713.1"/>
    </source>
</evidence>
<dbReference type="PRINTS" id="PR00133">
    <property type="entry name" value="GLHYDRLASE3"/>
</dbReference>
<dbReference type="PANTHER" id="PTHR42715">
    <property type="entry name" value="BETA-GLUCOSIDASE"/>
    <property type="match status" value="1"/>
</dbReference>
<comment type="similarity">
    <text evidence="2">Belongs to the glycosyl hydrolase 3 family.</text>
</comment>
<gene>
    <name evidence="8" type="ORF">MIND_00343100</name>
</gene>
<dbReference type="OrthoDB" id="416222at2759"/>
<dbReference type="InterPro" id="IPR013783">
    <property type="entry name" value="Ig-like_fold"/>
</dbReference>
<dbReference type="GO" id="GO:0005975">
    <property type="term" value="P:carbohydrate metabolic process"/>
    <property type="evidence" value="ECO:0007669"/>
    <property type="project" value="InterPro"/>
</dbReference>
<evidence type="ECO:0000259" key="7">
    <source>
        <dbReference type="SMART" id="SM01217"/>
    </source>
</evidence>
<dbReference type="InterPro" id="IPR002772">
    <property type="entry name" value="Glyco_hydro_3_C"/>
</dbReference>
<dbReference type="InterPro" id="IPR050288">
    <property type="entry name" value="Cellulose_deg_GH3"/>
</dbReference>
<dbReference type="Gene3D" id="2.60.40.10">
    <property type="entry name" value="Immunoglobulins"/>
    <property type="match status" value="1"/>
</dbReference>
<evidence type="ECO:0000256" key="4">
    <source>
        <dbReference type="ARBA" id="ARBA00022801"/>
    </source>
</evidence>